<sequence length="116" mass="12356">MKINLLFVGTVALTFVTLSQVSYIRRDPCRNFDCQNGGACVAPADAPYCLCPPGYTGSQCESKITGEGPWKCPVSFAGGFGWCGEISCLDDADCPIGNKCCSDFCGGLQCTEIDFK</sequence>
<evidence type="ECO:0000256" key="3">
    <source>
        <dbReference type="SAM" id="SignalP"/>
    </source>
</evidence>
<dbReference type="AlphaFoldDB" id="A0AAV2ICP3"/>
<dbReference type="Pfam" id="PF00008">
    <property type="entry name" value="EGF"/>
    <property type="match status" value="1"/>
</dbReference>
<keyword evidence="1 2" id="KW-1015">Disulfide bond</keyword>
<dbReference type="GO" id="GO:0005576">
    <property type="term" value="C:extracellular region"/>
    <property type="evidence" value="ECO:0007669"/>
    <property type="project" value="InterPro"/>
</dbReference>
<comment type="caution">
    <text evidence="5">The sequence shown here is derived from an EMBL/GenBank/DDBJ whole genome shotgun (WGS) entry which is preliminary data.</text>
</comment>
<dbReference type="InterPro" id="IPR000742">
    <property type="entry name" value="EGF"/>
</dbReference>
<dbReference type="PROSITE" id="PS01186">
    <property type="entry name" value="EGF_2"/>
    <property type="match status" value="1"/>
</dbReference>
<evidence type="ECO:0000259" key="4">
    <source>
        <dbReference type="PROSITE" id="PS50026"/>
    </source>
</evidence>
<dbReference type="Gene3D" id="4.10.75.10">
    <property type="entry name" value="Elafin-like"/>
    <property type="match status" value="1"/>
</dbReference>
<dbReference type="Pfam" id="PF00095">
    <property type="entry name" value="WAP"/>
    <property type="match status" value="1"/>
</dbReference>
<keyword evidence="2" id="KW-0245">EGF-like domain</keyword>
<proteinExistence type="predicted"/>
<gene>
    <name evidence="5" type="ORF">GSLYS_00017543001</name>
</gene>
<evidence type="ECO:0000256" key="1">
    <source>
        <dbReference type="ARBA" id="ARBA00023157"/>
    </source>
</evidence>
<dbReference type="SUPFAM" id="SSF57196">
    <property type="entry name" value="EGF/Laminin"/>
    <property type="match status" value="1"/>
</dbReference>
<keyword evidence="3" id="KW-0732">Signal</keyword>
<organism evidence="5 6">
    <name type="scientific">Lymnaea stagnalis</name>
    <name type="common">Great pond snail</name>
    <name type="synonym">Helix stagnalis</name>
    <dbReference type="NCBI Taxonomy" id="6523"/>
    <lineage>
        <taxon>Eukaryota</taxon>
        <taxon>Metazoa</taxon>
        <taxon>Spiralia</taxon>
        <taxon>Lophotrochozoa</taxon>
        <taxon>Mollusca</taxon>
        <taxon>Gastropoda</taxon>
        <taxon>Heterobranchia</taxon>
        <taxon>Euthyneura</taxon>
        <taxon>Panpulmonata</taxon>
        <taxon>Hygrophila</taxon>
        <taxon>Lymnaeoidea</taxon>
        <taxon>Lymnaeidae</taxon>
        <taxon>Lymnaea</taxon>
    </lineage>
</organism>
<feature type="chain" id="PRO_5043931887" description="EGF-like domain-containing protein" evidence="3">
    <location>
        <begin position="20"/>
        <end position="116"/>
    </location>
</feature>
<dbReference type="PROSITE" id="PS00022">
    <property type="entry name" value="EGF_1"/>
    <property type="match status" value="1"/>
</dbReference>
<dbReference type="InterPro" id="IPR008197">
    <property type="entry name" value="WAP_dom"/>
</dbReference>
<dbReference type="InterPro" id="IPR036645">
    <property type="entry name" value="Elafin-like_sf"/>
</dbReference>
<dbReference type="EMBL" id="CAXITT010000591">
    <property type="protein sequence ID" value="CAL1544030.1"/>
    <property type="molecule type" value="Genomic_DNA"/>
</dbReference>
<accession>A0AAV2ICP3</accession>
<feature type="domain" description="EGF-like" evidence="4">
    <location>
        <begin position="25"/>
        <end position="61"/>
    </location>
</feature>
<dbReference type="Proteomes" id="UP001497497">
    <property type="component" value="Unassembled WGS sequence"/>
</dbReference>
<dbReference type="GO" id="GO:0005509">
    <property type="term" value="F:calcium ion binding"/>
    <property type="evidence" value="ECO:0007669"/>
    <property type="project" value="InterPro"/>
</dbReference>
<dbReference type="SUPFAM" id="SSF57256">
    <property type="entry name" value="Elafin-like"/>
    <property type="match status" value="1"/>
</dbReference>
<dbReference type="CDD" id="cd00054">
    <property type="entry name" value="EGF_CA"/>
    <property type="match status" value="1"/>
</dbReference>
<dbReference type="InterPro" id="IPR001881">
    <property type="entry name" value="EGF-like_Ca-bd_dom"/>
</dbReference>
<evidence type="ECO:0000313" key="5">
    <source>
        <dbReference type="EMBL" id="CAL1544030.1"/>
    </source>
</evidence>
<name>A0AAV2ICP3_LYMST</name>
<dbReference type="SMART" id="SM00179">
    <property type="entry name" value="EGF_CA"/>
    <property type="match status" value="1"/>
</dbReference>
<comment type="caution">
    <text evidence="2">Lacks conserved residue(s) required for the propagation of feature annotation.</text>
</comment>
<dbReference type="GO" id="GO:0030414">
    <property type="term" value="F:peptidase inhibitor activity"/>
    <property type="evidence" value="ECO:0007669"/>
    <property type="project" value="InterPro"/>
</dbReference>
<protein>
    <recommendedName>
        <fullName evidence="4">EGF-like domain-containing protein</fullName>
    </recommendedName>
</protein>
<dbReference type="PROSITE" id="PS50026">
    <property type="entry name" value="EGF_3"/>
    <property type="match status" value="1"/>
</dbReference>
<dbReference type="Gene3D" id="2.10.25.10">
    <property type="entry name" value="Laminin"/>
    <property type="match status" value="1"/>
</dbReference>
<feature type="disulfide bond" evidence="2">
    <location>
        <begin position="51"/>
        <end position="60"/>
    </location>
</feature>
<evidence type="ECO:0000256" key="2">
    <source>
        <dbReference type="PROSITE-ProRule" id="PRU00076"/>
    </source>
</evidence>
<evidence type="ECO:0000313" key="6">
    <source>
        <dbReference type="Proteomes" id="UP001497497"/>
    </source>
</evidence>
<dbReference type="FunFam" id="2.10.25.10:FF:000373">
    <property type="entry name" value="sushi, nidogen and EGF-like domain-containing protein 1"/>
    <property type="match status" value="1"/>
</dbReference>
<reference evidence="5 6" key="1">
    <citation type="submission" date="2024-04" db="EMBL/GenBank/DDBJ databases">
        <authorList>
            <consortium name="Genoscope - CEA"/>
            <person name="William W."/>
        </authorList>
    </citation>
    <scope>NUCLEOTIDE SEQUENCE [LARGE SCALE GENOMIC DNA]</scope>
</reference>
<keyword evidence="6" id="KW-1185">Reference proteome</keyword>
<feature type="signal peptide" evidence="3">
    <location>
        <begin position="1"/>
        <end position="19"/>
    </location>
</feature>
<dbReference type="SMART" id="SM00181">
    <property type="entry name" value="EGF"/>
    <property type="match status" value="1"/>
</dbReference>